<organism evidence="2 3">
    <name type="scientific">Caenorhabditis briggsae</name>
    <dbReference type="NCBI Taxonomy" id="6238"/>
    <lineage>
        <taxon>Eukaryota</taxon>
        <taxon>Metazoa</taxon>
        <taxon>Ecdysozoa</taxon>
        <taxon>Nematoda</taxon>
        <taxon>Chromadorea</taxon>
        <taxon>Rhabditida</taxon>
        <taxon>Rhabditina</taxon>
        <taxon>Rhabditomorpha</taxon>
        <taxon>Rhabditoidea</taxon>
        <taxon>Rhabditidae</taxon>
        <taxon>Peloderinae</taxon>
        <taxon>Caenorhabditis</taxon>
    </lineage>
</organism>
<evidence type="ECO:0000313" key="2">
    <source>
        <dbReference type="EMBL" id="ULU08155.1"/>
    </source>
</evidence>
<feature type="compositionally biased region" description="Gly residues" evidence="1">
    <location>
        <begin position="69"/>
        <end position="78"/>
    </location>
</feature>
<evidence type="ECO:0000256" key="1">
    <source>
        <dbReference type="SAM" id="MobiDB-lite"/>
    </source>
</evidence>
<dbReference type="EMBL" id="CP090892">
    <property type="protein sequence ID" value="ULU08155.1"/>
    <property type="molecule type" value="Genomic_DNA"/>
</dbReference>
<dbReference type="AlphaFoldDB" id="A0AAE9DNW3"/>
<feature type="compositionally biased region" description="Polar residues" evidence="1">
    <location>
        <begin position="82"/>
        <end position="101"/>
    </location>
</feature>
<sequence length="115" mass="12660">MLQSSQGQYPFAPQLPPLFPQQPIHPQMPFPHWPQYPIIPQHQQILANRIPHFSGATPHASNFPPNGPQFGGFVGFPGSGTHFGNLNIPGSASTPQASSSMKMPKRPTPKRSKFR</sequence>
<proteinExistence type="predicted"/>
<gene>
    <name evidence="2" type="ORF">L3Y34_019331</name>
</gene>
<reference evidence="2 3" key="1">
    <citation type="submission" date="2022-05" db="EMBL/GenBank/DDBJ databases">
        <title>Chromosome-level reference genomes for two strains of Caenorhabditis briggsae: an improved platform for comparative genomics.</title>
        <authorList>
            <person name="Stevens L."/>
            <person name="Andersen E.C."/>
        </authorList>
    </citation>
    <scope>NUCLEOTIDE SEQUENCE [LARGE SCALE GENOMIC DNA]</scope>
    <source>
        <strain evidence="2">QX1410_ONT</strain>
        <tissue evidence="2">Whole-organism</tissue>
    </source>
</reference>
<accession>A0AAE9DNW3</accession>
<evidence type="ECO:0000313" key="3">
    <source>
        <dbReference type="Proteomes" id="UP000827892"/>
    </source>
</evidence>
<name>A0AAE9DNW3_CAEBR</name>
<feature type="compositionally biased region" description="Basic residues" evidence="1">
    <location>
        <begin position="103"/>
        <end position="115"/>
    </location>
</feature>
<dbReference type="Proteomes" id="UP000827892">
    <property type="component" value="Chromosome II"/>
</dbReference>
<feature type="region of interest" description="Disordered" evidence="1">
    <location>
        <begin position="1"/>
        <end position="32"/>
    </location>
</feature>
<feature type="region of interest" description="Disordered" evidence="1">
    <location>
        <begin position="53"/>
        <end position="115"/>
    </location>
</feature>
<protein>
    <submittedName>
        <fullName evidence="2">Uncharacterized protein</fullName>
    </submittedName>
</protein>